<dbReference type="PANTHER" id="PTHR42718:SF9">
    <property type="entry name" value="MAJOR FACILITATOR SUPERFAMILY MULTIDRUG TRANSPORTER MFSC"/>
    <property type="match status" value="1"/>
</dbReference>
<protein>
    <recommendedName>
        <fullName evidence="10">Major facilitator superfamily (MFS) profile domain-containing protein</fullName>
    </recommendedName>
</protein>
<feature type="transmembrane region" description="Helical" evidence="7">
    <location>
        <begin position="12"/>
        <end position="30"/>
    </location>
</feature>
<evidence type="ECO:0000256" key="5">
    <source>
        <dbReference type="ARBA" id="ARBA00023136"/>
    </source>
</evidence>
<evidence type="ECO:0000313" key="8">
    <source>
        <dbReference type="EMBL" id="ONH31604.1"/>
    </source>
</evidence>
<feature type="transmembrane region" description="Helical" evidence="7">
    <location>
        <begin position="88"/>
        <end position="106"/>
    </location>
</feature>
<keyword evidence="9" id="KW-1185">Reference proteome</keyword>
<name>A0A1V2IEM3_9ACTN</name>
<evidence type="ECO:0000256" key="3">
    <source>
        <dbReference type="ARBA" id="ARBA00022692"/>
    </source>
</evidence>
<evidence type="ECO:0000256" key="7">
    <source>
        <dbReference type="SAM" id="Phobius"/>
    </source>
</evidence>
<evidence type="ECO:0000256" key="1">
    <source>
        <dbReference type="ARBA" id="ARBA00004141"/>
    </source>
</evidence>
<dbReference type="Proteomes" id="UP000188929">
    <property type="component" value="Unassembled WGS sequence"/>
</dbReference>
<dbReference type="GO" id="GO:0016020">
    <property type="term" value="C:membrane"/>
    <property type="evidence" value="ECO:0007669"/>
    <property type="project" value="UniProtKB-SubCell"/>
</dbReference>
<keyword evidence="3 7" id="KW-0812">Transmembrane</keyword>
<dbReference type="PANTHER" id="PTHR42718">
    <property type="entry name" value="MAJOR FACILITATOR SUPERFAMILY MULTIDRUG TRANSPORTER MFSC"/>
    <property type="match status" value="1"/>
</dbReference>
<evidence type="ECO:0000256" key="4">
    <source>
        <dbReference type="ARBA" id="ARBA00022989"/>
    </source>
</evidence>
<evidence type="ECO:0000256" key="6">
    <source>
        <dbReference type="SAM" id="MobiDB-lite"/>
    </source>
</evidence>
<proteinExistence type="predicted"/>
<comment type="caution">
    <text evidence="8">The sequence shown here is derived from an EMBL/GenBank/DDBJ whole genome shotgun (WGS) entry which is preliminary data.</text>
</comment>
<dbReference type="Gene3D" id="1.20.1250.20">
    <property type="entry name" value="MFS general substrate transporter like domains"/>
    <property type="match status" value="1"/>
</dbReference>
<accession>A0A1V2IEM3</accession>
<dbReference type="STRING" id="1834516.BL253_07935"/>
<feature type="transmembrane region" description="Helical" evidence="7">
    <location>
        <begin position="50"/>
        <end position="76"/>
    </location>
</feature>
<dbReference type="SUPFAM" id="SSF103473">
    <property type="entry name" value="MFS general substrate transporter"/>
    <property type="match status" value="1"/>
</dbReference>
<comment type="subcellular location">
    <subcellularLocation>
        <location evidence="1">Membrane</location>
        <topology evidence="1">Multi-pass membrane protein</topology>
    </subcellularLocation>
</comment>
<organism evidence="8 9">
    <name type="scientific">Pseudofrankia asymbiotica</name>
    <dbReference type="NCBI Taxonomy" id="1834516"/>
    <lineage>
        <taxon>Bacteria</taxon>
        <taxon>Bacillati</taxon>
        <taxon>Actinomycetota</taxon>
        <taxon>Actinomycetes</taxon>
        <taxon>Frankiales</taxon>
        <taxon>Frankiaceae</taxon>
        <taxon>Pseudofrankia</taxon>
    </lineage>
</organism>
<keyword evidence="5 7" id="KW-0472">Membrane</keyword>
<dbReference type="EMBL" id="MOMC01000015">
    <property type="protein sequence ID" value="ONH31604.1"/>
    <property type="molecule type" value="Genomic_DNA"/>
</dbReference>
<dbReference type="InterPro" id="IPR036259">
    <property type="entry name" value="MFS_trans_sf"/>
</dbReference>
<feature type="region of interest" description="Disordered" evidence="6">
    <location>
        <begin position="109"/>
        <end position="136"/>
    </location>
</feature>
<reference evidence="9" key="1">
    <citation type="submission" date="2016-10" db="EMBL/GenBank/DDBJ databases">
        <title>Frankia sp. NRRL B-16386 Genome sequencing.</title>
        <authorList>
            <person name="Ghodhbane-Gtari F."/>
            <person name="Swanson E."/>
            <person name="Gueddou A."/>
            <person name="Hezbri K."/>
            <person name="Ktari K."/>
            <person name="Nouioui I."/>
            <person name="Morris K."/>
            <person name="Simpson S."/>
            <person name="Abebe-Akele F."/>
            <person name="Thomas K."/>
            <person name="Gtari M."/>
            <person name="Tisa L.S."/>
        </authorList>
    </citation>
    <scope>NUCLEOTIDE SEQUENCE [LARGE SCALE GENOMIC DNA]</scope>
    <source>
        <strain evidence="9">NRRL B-16386</strain>
    </source>
</reference>
<gene>
    <name evidence="8" type="ORF">BL253_07935</name>
</gene>
<evidence type="ECO:0000256" key="2">
    <source>
        <dbReference type="ARBA" id="ARBA00022448"/>
    </source>
</evidence>
<evidence type="ECO:0000313" key="9">
    <source>
        <dbReference type="Proteomes" id="UP000188929"/>
    </source>
</evidence>
<feature type="compositionally biased region" description="Low complexity" evidence="6">
    <location>
        <begin position="112"/>
        <end position="128"/>
    </location>
</feature>
<dbReference type="AlphaFoldDB" id="A0A1V2IEM3"/>
<keyword evidence="2" id="KW-0813">Transport</keyword>
<sequence>MLTHLVTDEPRFVAAFLPTWVVLGLGYGLAVPTAITRATVGLPPKDSATGSAIVTMATQLGSVIGISVLVAILGRASGAASHAVFQHAWYVSAGALVAAALASFGLDSPATAPSRPDLPPARASAADANDPEAARL</sequence>
<keyword evidence="4 7" id="KW-1133">Transmembrane helix</keyword>
<evidence type="ECO:0008006" key="10">
    <source>
        <dbReference type="Google" id="ProtNLM"/>
    </source>
</evidence>